<dbReference type="Proteomes" id="UP000823893">
    <property type="component" value="Unassembled WGS sequence"/>
</dbReference>
<reference evidence="1" key="1">
    <citation type="journal article" date="2021" name="PeerJ">
        <title>Extensive microbial diversity within the chicken gut microbiome revealed by metagenomics and culture.</title>
        <authorList>
            <person name="Gilroy R."/>
            <person name="Ravi A."/>
            <person name="Getino M."/>
            <person name="Pursley I."/>
            <person name="Horton D.L."/>
            <person name="Alikhan N.F."/>
            <person name="Baker D."/>
            <person name="Gharbi K."/>
            <person name="Hall N."/>
            <person name="Watson M."/>
            <person name="Adriaenssens E.M."/>
            <person name="Foster-Nyarko E."/>
            <person name="Jarju S."/>
            <person name="Secka A."/>
            <person name="Antonio M."/>
            <person name="Oren A."/>
            <person name="Chaudhuri R.R."/>
            <person name="La Ragione R."/>
            <person name="Hildebrand F."/>
            <person name="Pallen M.J."/>
        </authorList>
    </citation>
    <scope>NUCLEOTIDE SEQUENCE</scope>
    <source>
        <strain evidence="1">ChiSxjej6B18-287</strain>
    </source>
</reference>
<comment type="caution">
    <text evidence="1">The sequence shown here is derived from an EMBL/GenBank/DDBJ whole genome shotgun (WGS) entry which is preliminary data.</text>
</comment>
<dbReference type="PROSITE" id="PS00141">
    <property type="entry name" value="ASP_PROTEASE"/>
    <property type="match status" value="1"/>
</dbReference>
<evidence type="ECO:0000313" key="1">
    <source>
        <dbReference type="EMBL" id="HJC09707.1"/>
    </source>
</evidence>
<organism evidence="1 2">
    <name type="scientific">Candidatus Blautia merdigallinarum</name>
    <dbReference type="NCBI Taxonomy" id="2838495"/>
    <lineage>
        <taxon>Bacteria</taxon>
        <taxon>Bacillati</taxon>
        <taxon>Bacillota</taxon>
        <taxon>Clostridia</taxon>
        <taxon>Lachnospirales</taxon>
        <taxon>Lachnospiraceae</taxon>
        <taxon>Blautia</taxon>
    </lineage>
</organism>
<sequence>MLCSTRDYDYSQDENYTGTYSGTEGEESYYVKYLVNEEKGTYQLIERIPVTYSGYVSSVQELNNTLLIDSGSAFTAVELDQNNQIIQTLKGTGDTWWYRVFKYDYIGFWFGG</sequence>
<proteinExistence type="predicted"/>
<name>A0A9D2N322_9FIRM</name>
<dbReference type="InterPro" id="IPR010262">
    <property type="entry name" value="Arylsulfotransferase_bact"/>
</dbReference>
<dbReference type="GO" id="GO:0006508">
    <property type="term" value="P:proteolysis"/>
    <property type="evidence" value="ECO:0007669"/>
    <property type="project" value="InterPro"/>
</dbReference>
<dbReference type="GO" id="GO:0004062">
    <property type="term" value="F:aryl sulfotransferase activity"/>
    <property type="evidence" value="ECO:0007669"/>
    <property type="project" value="InterPro"/>
</dbReference>
<dbReference type="InterPro" id="IPR001969">
    <property type="entry name" value="Aspartic_peptidase_AS"/>
</dbReference>
<accession>A0A9D2N322</accession>
<dbReference type="EMBL" id="DWWV01000033">
    <property type="protein sequence ID" value="HJC09707.1"/>
    <property type="molecule type" value="Genomic_DNA"/>
</dbReference>
<dbReference type="Pfam" id="PF05935">
    <property type="entry name" value="Arylsulfotrans"/>
    <property type="match status" value="1"/>
</dbReference>
<dbReference type="GO" id="GO:0004190">
    <property type="term" value="F:aspartic-type endopeptidase activity"/>
    <property type="evidence" value="ECO:0007669"/>
    <property type="project" value="InterPro"/>
</dbReference>
<gene>
    <name evidence="1" type="ORF">H9935_02705</name>
</gene>
<evidence type="ECO:0000313" key="2">
    <source>
        <dbReference type="Proteomes" id="UP000823893"/>
    </source>
</evidence>
<reference evidence="1" key="2">
    <citation type="submission" date="2021-04" db="EMBL/GenBank/DDBJ databases">
        <authorList>
            <person name="Gilroy R."/>
        </authorList>
    </citation>
    <scope>NUCLEOTIDE SEQUENCE</scope>
    <source>
        <strain evidence="1">ChiSxjej6B18-287</strain>
    </source>
</reference>
<protein>
    <submittedName>
        <fullName evidence="1">Aryl-sulfate sulfotransferase</fullName>
    </submittedName>
</protein>
<dbReference type="AlphaFoldDB" id="A0A9D2N322"/>